<dbReference type="InterPro" id="IPR049366">
    <property type="entry name" value="RGL11_C"/>
</dbReference>
<dbReference type="InterPro" id="IPR026444">
    <property type="entry name" value="Secre_tail"/>
</dbReference>
<dbReference type="InterPro" id="IPR028994">
    <property type="entry name" value="Integrin_alpha_N"/>
</dbReference>
<keyword evidence="6" id="KW-1185">Reference proteome</keyword>
<organism evidence="5 6">
    <name type="scientific">Carboxylicivirga linearis</name>
    <dbReference type="NCBI Taxonomy" id="1628157"/>
    <lineage>
        <taxon>Bacteria</taxon>
        <taxon>Pseudomonadati</taxon>
        <taxon>Bacteroidota</taxon>
        <taxon>Bacteroidia</taxon>
        <taxon>Marinilabiliales</taxon>
        <taxon>Marinilabiliaceae</taxon>
        <taxon>Carboxylicivirga</taxon>
    </lineage>
</organism>
<name>A0ABS5JT83_9BACT</name>
<feature type="domain" description="Secretion system C-terminal sorting" evidence="3">
    <location>
        <begin position="1449"/>
        <end position="1519"/>
    </location>
</feature>
<reference evidence="5 6" key="1">
    <citation type="journal article" date="2015" name="Int. J. Syst. Evol. Microbiol.">
        <title>Carboxylicivirga linearis sp. nov., isolated from a sea cucumber culture pond.</title>
        <authorList>
            <person name="Wang F.Q."/>
            <person name="Zhou Y.X."/>
            <person name="Lin X.Z."/>
            <person name="Chen G.J."/>
            <person name="Du Z.J."/>
        </authorList>
    </citation>
    <scope>NUCLEOTIDE SEQUENCE [LARGE SCALE GENOMIC DNA]</scope>
    <source>
        <strain evidence="5 6">FB218</strain>
    </source>
</reference>
<dbReference type="PANTHER" id="PTHR43118">
    <property type="entry name" value="RHAMNOGALACTURONAN LYASE (EUROFUNG)"/>
    <property type="match status" value="1"/>
</dbReference>
<dbReference type="Pfam" id="PF21348">
    <property type="entry name" value="RGL11_C"/>
    <property type="match status" value="1"/>
</dbReference>
<feature type="domain" description="Rhamnogalacturonan lyase family 11 C-terminal" evidence="4">
    <location>
        <begin position="114"/>
        <end position="600"/>
    </location>
</feature>
<dbReference type="InterPro" id="IPR034641">
    <property type="entry name" value="RGL11"/>
</dbReference>
<dbReference type="CDD" id="cd10318">
    <property type="entry name" value="RGL11"/>
    <property type="match status" value="1"/>
</dbReference>
<evidence type="ECO:0000313" key="5">
    <source>
        <dbReference type="EMBL" id="MBS2098083.1"/>
    </source>
</evidence>
<gene>
    <name evidence="5" type="ORF">KEM10_07305</name>
</gene>
<accession>A0ABS5JT83</accession>
<dbReference type="InterPro" id="IPR013783">
    <property type="entry name" value="Ig-like_fold"/>
</dbReference>
<feature type="domain" description="Rhamnogalacturonan I lyase beta-sheet" evidence="2">
    <location>
        <begin position="25"/>
        <end position="110"/>
    </location>
</feature>
<evidence type="ECO:0000256" key="1">
    <source>
        <dbReference type="ARBA" id="ARBA00022729"/>
    </source>
</evidence>
<dbReference type="InterPro" id="IPR041624">
    <property type="entry name" value="RGI_lyase"/>
</dbReference>
<keyword evidence="1" id="KW-0732">Signal</keyword>
<evidence type="ECO:0000259" key="3">
    <source>
        <dbReference type="Pfam" id="PF18962"/>
    </source>
</evidence>
<protein>
    <submittedName>
        <fullName evidence="5">T9SS type A sorting domain-containing protein</fullName>
    </submittedName>
</protein>
<dbReference type="SUPFAM" id="SSF51126">
    <property type="entry name" value="Pectin lyase-like"/>
    <property type="match status" value="1"/>
</dbReference>
<dbReference type="NCBIfam" id="TIGR04183">
    <property type="entry name" value="Por_Secre_tail"/>
    <property type="match status" value="1"/>
</dbReference>
<dbReference type="Pfam" id="PF18370">
    <property type="entry name" value="RGI_lyase"/>
    <property type="match status" value="1"/>
</dbReference>
<proteinExistence type="predicted"/>
<sequence>MKVNFTIILTGLLLILFPVFSSAQRQIEDLDRGVVAVRTSTSEVFVSWRWLGTEDDDVSFNLYRDDTKINAEPISESTNYIDNSSADAQYFVAAIVNGVEQAKSAAAPIWGNQYLEVNLNRPTGGTTPDGVSYSYSPNDCSVGDLNGDGQYEIIVKWDPSNAKDNSQSGYTGNVYLDAYTLDGTQLWRIDLGINIRAGAHYTQFLVYDFDGDGIAELACKTAPGTKDNSGNYLSTGPAATTNHLADYRNSGGYILSGPEYLTVFSGETGIELATVNYEPPRGSVSSWGDSYGNRVDRFLACVAYLDGEKPSIVMTRGYYTRSVLAAWDWNGTQLSQRWIFDSNNPGNGAYYGQGNHNLSVADVDGDGKDEIIYGSCTIDNDGTGLYSTGLGHGDALHVSDMDPDRPGLEVFMPHEDGGNGMTYRDAATGEVLWQIRAPGEDVGRGVAADISPDHRGYERWSSTGAGTYNVDGEVIGGKTAMNFLAWWDGDLTRELLDGITISKYNVGNLLTAYGCESNNSTKATPNLSADILGDWREEVIFRTSDNTKLRIYTTTHETSHRFRTLMHDPQYRLAIAWQNVGYNQPPHPGFFLGTGMDTPPLAPISQAKLKWDGASGFNWDINNSANWNLKDGTTSVFSNGDDVLFSISGNNTSDILINQTIEPSKVSIISPNDYTFSGTGSLSGDMQLIKSGSGSLTIKTTNNYTGKTLVSEGILIVSGNIETSVATIESRGAISGSGVLGDVSLLQKATLWAGKYTEAATTTINGNLLAEDNANFNFDLSDDPTGSIKTNDQVVVNGDLTIGNNITITVNKPDGTLSGGTYTLFSFTGTFSGAIENIEIIGLRELITSIEVVDQTIVLHTEVPREPASIIWSGSDNNTWNLLQNTNWINNGVIDFFAFGDNVLFDETGNHEVVVGDEVSIGSMEVNSTSAYTFSGKGSISGSGGLIKSGSGNLTLNENNTFTGNVELTSGFTFVTHLDNIGNPSCFGYGSTDPGSITLSGAGIYFSGTSSSTNRGITIGENNGQINVSTGKTLTLDGVITGNGNFNKRGSGLLNLSSANTLAGTFTISEGNVNLLTEAANSDGFGTNSVVIKDATLSMLNNLGTYSSINWNIEVPYGYIASINLDSRCDMYGTLVGEGTLNLNSPANRAHLQGNWSGFTGQINVTTTNNGWFICGNDQGYPQASISLGDNVFGVWQHGRDATIEIGELSGASTSELGSGERGATTITWKVGNLGTNATFDGRITNTAYKNAGAQTAIVKTGTGRWTLTNSNTYTQGTIIEEGSLIVSNTTGSGTGTGSVSVESAGSLAGDGSISGAVTVSNGGNLRPGLLTQIGSLTINNSVTMQSGSNFFIKCLASSGSCDKLVVNGSLIANGTLNINNLRGSFTNGQSYQVIDANIISGSFEAISPETPGDGLYWDTSDLYTNGIIKVTDVPTAISSVKNNANISVYPNPVEDLLHIDINSAFNSAIIQTRDMSGRLINHQIIESSISEIDFSSLSNGVYFITITVNNESYITKIVKE</sequence>
<dbReference type="InterPro" id="IPR011050">
    <property type="entry name" value="Pectin_lyase_fold/virulence"/>
</dbReference>
<dbReference type="Gene3D" id="2.60.40.10">
    <property type="entry name" value="Immunoglobulins"/>
    <property type="match status" value="1"/>
</dbReference>
<dbReference type="EMBL" id="JAGUCO010000003">
    <property type="protein sequence ID" value="MBS2098083.1"/>
    <property type="molecule type" value="Genomic_DNA"/>
</dbReference>
<dbReference type="SUPFAM" id="SSF69318">
    <property type="entry name" value="Integrin alpha N-terminal domain"/>
    <property type="match status" value="1"/>
</dbReference>
<dbReference type="RefSeq" id="WP_212215323.1">
    <property type="nucleotide sequence ID" value="NZ_JAGUCO010000003.1"/>
</dbReference>
<dbReference type="InterPro" id="IPR013425">
    <property type="entry name" value="Autotrns_rpt"/>
</dbReference>
<dbReference type="Proteomes" id="UP000708576">
    <property type="component" value="Unassembled WGS sequence"/>
</dbReference>
<dbReference type="Pfam" id="PF12951">
    <property type="entry name" value="PATR"/>
    <property type="match status" value="4"/>
</dbReference>
<evidence type="ECO:0000313" key="6">
    <source>
        <dbReference type="Proteomes" id="UP000708576"/>
    </source>
</evidence>
<dbReference type="NCBIfam" id="TIGR02601">
    <property type="entry name" value="autotrns_rpt"/>
    <property type="match status" value="4"/>
</dbReference>
<evidence type="ECO:0000259" key="4">
    <source>
        <dbReference type="Pfam" id="PF21348"/>
    </source>
</evidence>
<dbReference type="Pfam" id="PF18962">
    <property type="entry name" value="Por_Secre_tail"/>
    <property type="match status" value="1"/>
</dbReference>
<dbReference type="PANTHER" id="PTHR43118:SF1">
    <property type="entry name" value="RHAMNOGALACTURONAN LYASE (EUROFUNG)"/>
    <property type="match status" value="1"/>
</dbReference>
<comment type="caution">
    <text evidence="5">The sequence shown here is derived from an EMBL/GenBank/DDBJ whole genome shotgun (WGS) entry which is preliminary data.</text>
</comment>
<evidence type="ECO:0000259" key="2">
    <source>
        <dbReference type="Pfam" id="PF18370"/>
    </source>
</evidence>